<organism evidence="2 3">
    <name type="scientific">Candidatus Cellulosilyticum pullistercoris</name>
    <dbReference type="NCBI Taxonomy" id="2838521"/>
    <lineage>
        <taxon>Bacteria</taxon>
        <taxon>Bacillati</taxon>
        <taxon>Bacillota</taxon>
        <taxon>Clostridia</taxon>
        <taxon>Lachnospirales</taxon>
        <taxon>Cellulosilyticaceae</taxon>
        <taxon>Cellulosilyticum</taxon>
    </lineage>
</organism>
<sequence length="76" mass="8506">MDDFRFLQDNCLWIIVIAIFLLLFLGGNCGSCNGFNFDGLFNGCGNNSWLWIIIIIVVLCCCMNSGCGSIFRNDLQ</sequence>
<keyword evidence="1" id="KW-0472">Membrane</keyword>
<proteinExistence type="predicted"/>
<reference evidence="2" key="2">
    <citation type="submission" date="2021-04" db="EMBL/GenBank/DDBJ databases">
        <authorList>
            <person name="Gilroy R."/>
        </authorList>
    </citation>
    <scope>NUCLEOTIDE SEQUENCE</scope>
    <source>
        <strain evidence="2">B5-657</strain>
    </source>
</reference>
<protein>
    <recommendedName>
        <fullName evidence="4">Chorion class high-cysteine HCB protein 13</fullName>
    </recommendedName>
</protein>
<evidence type="ECO:0000313" key="3">
    <source>
        <dbReference type="Proteomes" id="UP000824229"/>
    </source>
</evidence>
<evidence type="ECO:0008006" key="4">
    <source>
        <dbReference type="Google" id="ProtNLM"/>
    </source>
</evidence>
<keyword evidence="1" id="KW-0812">Transmembrane</keyword>
<dbReference type="EMBL" id="JAHLFQ010000059">
    <property type="protein sequence ID" value="MBU3803726.1"/>
    <property type="molecule type" value="Genomic_DNA"/>
</dbReference>
<dbReference type="Proteomes" id="UP000824229">
    <property type="component" value="Unassembled WGS sequence"/>
</dbReference>
<evidence type="ECO:0000313" key="2">
    <source>
        <dbReference type="EMBL" id="MBU3803726.1"/>
    </source>
</evidence>
<feature type="transmembrane region" description="Helical" evidence="1">
    <location>
        <begin position="49"/>
        <end position="71"/>
    </location>
</feature>
<name>A0A9E2KBZ3_9FIRM</name>
<feature type="transmembrane region" description="Helical" evidence="1">
    <location>
        <begin position="12"/>
        <end position="37"/>
    </location>
</feature>
<comment type="caution">
    <text evidence="2">The sequence shown here is derived from an EMBL/GenBank/DDBJ whole genome shotgun (WGS) entry which is preliminary data.</text>
</comment>
<reference evidence="2" key="1">
    <citation type="journal article" date="2021" name="PeerJ">
        <title>Extensive microbial diversity within the chicken gut microbiome revealed by metagenomics and culture.</title>
        <authorList>
            <person name="Gilroy R."/>
            <person name="Ravi A."/>
            <person name="Getino M."/>
            <person name="Pursley I."/>
            <person name="Horton D.L."/>
            <person name="Alikhan N.F."/>
            <person name="Baker D."/>
            <person name="Gharbi K."/>
            <person name="Hall N."/>
            <person name="Watson M."/>
            <person name="Adriaenssens E.M."/>
            <person name="Foster-Nyarko E."/>
            <person name="Jarju S."/>
            <person name="Secka A."/>
            <person name="Antonio M."/>
            <person name="Oren A."/>
            <person name="Chaudhuri R.R."/>
            <person name="La Ragione R."/>
            <person name="Hildebrand F."/>
            <person name="Pallen M.J."/>
        </authorList>
    </citation>
    <scope>NUCLEOTIDE SEQUENCE</scope>
    <source>
        <strain evidence="2">B5-657</strain>
    </source>
</reference>
<gene>
    <name evidence="2" type="ORF">H9872_03055</name>
</gene>
<accession>A0A9E2KBZ3</accession>
<dbReference type="AlphaFoldDB" id="A0A9E2KBZ3"/>
<evidence type="ECO:0000256" key="1">
    <source>
        <dbReference type="SAM" id="Phobius"/>
    </source>
</evidence>
<keyword evidence="1" id="KW-1133">Transmembrane helix</keyword>